<feature type="chain" id="PRO_5046183008" evidence="4">
    <location>
        <begin position="23"/>
        <end position="925"/>
    </location>
</feature>
<dbReference type="SUPFAM" id="SSF51445">
    <property type="entry name" value="(Trans)glycosidases"/>
    <property type="match status" value="1"/>
</dbReference>
<dbReference type="InterPro" id="IPR013783">
    <property type="entry name" value="Ig-like_fold"/>
</dbReference>
<dbReference type="Pfam" id="PF02837">
    <property type="entry name" value="Glyco_hydro_2_N"/>
    <property type="match status" value="1"/>
</dbReference>
<feature type="signal peptide" evidence="4">
    <location>
        <begin position="1"/>
        <end position="22"/>
    </location>
</feature>
<reference evidence="8" key="1">
    <citation type="submission" date="2021-12" db="EMBL/GenBank/DDBJ databases">
        <authorList>
            <person name="Rodrigo-Torres L."/>
            <person name="Arahal R. D."/>
            <person name="Lucena T."/>
        </authorList>
    </citation>
    <scope>NUCLEOTIDE SEQUENCE</scope>
    <source>
        <strain evidence="8">CECT 8858</strain>
    </source>
</reference>
<dbReference type="Proteomes" id="UP000837932">
    <property type="component" value="Unassembled WGS sequence"/>
</dbReference>
<dbReference type="PANTHER" id="PTHR42732:SF3">
    <property type="entry name" value="HYDROLASE"/>
    <property type="match status" value="1"/>
</dbReference>
<dbReference type="Gene3D" id="2.60.120.260">
    <property type="entry name" value="Galactose-binding domain-like"/>
    <property type="match status" value="1"/>
</dbReference>
<dbReference type="InterPro" id="IPR017853">
    <property type="entry name" value="GH"/>
</dbReference>
<evidence type="ECO:0000259" key="6">
    <source>
        <dbReference type="Pfam" id="PF02836"/>
    </source>
</evidence>
<dbReference type="InterPro" id="IPR006104">
    <property type="entry name" value="Glyco_hydro_2_N"/>
</dbReference>
<dbReference type="EC" id="3.2.1.23" evidence="8"/>
<evidence type="ECO:0000313" key="8">
    <source>
        <dbReference type="EMBL" id="CAH0994014.1"/>
    </source>
</evidence>
<dbReference type="InterPro" id="IPR006102">
    <property type="entry name" value="Ig-like_GH2"/>
</dbReference>
<evidence type="ECO:0000256" key="3">
    <source>
        <dbReference type="ARBA" id="ARBA00023295"/>
    </source>
</evidence>
<dbReference type="InterPro" id="IPR051913">
    <property type="entry name" value="GH2_Domain-Containing"/>
</dbReference>
<accession>A0ABN8EME1</accession>
<dbReference type="PANTHER" id="PTHR42732">
    <property type="entry name" value="BETA-GALACTOSIDASE"/>
    <property type="match status" value="1"/>
</dbReference>
<keyword evidence="2 8" id="KW-0378">Hydrolase</keyword>
<keyword evidence="3 8" id="KW-0326">Glycosidase</keyword>
<gene>
    <name evidence="8" type="primary">lacZ_1</name>
    <name evidence="8" type="ORF">EMA8858_00121</name>
</gene>
<evidence type="ECO:0000259" key="5">
    <source>
        <dbReference type="Pfam" id="PF00703"/>
    </source>
</evidence>
<comment type="similarity">
    <text evidence="1">Belongs to the glycosyl hydrolase 2 family.</text>
</comment>
<feature type="domain" description="Glycoside hydrolase family 2 immunoglobulin-like beta-sandwich" evidence="5">
    <location>
        <begin position="194"/>
        <end position="286"/>
    </location>
</feature>
<comment type="caution">
    <text evidence="8">The sequence shown here is derived from an EMBL/GenBank/DDBJ whole genome shotgun (WGS) entry which is preliminary data.</text>
</comment>
<evidence type="ECO:0000256" key="2">
    <source>
        <dbReference type="ARBA" id="ARBA00022801"/>
    </source>
</evidence>
<dbReference type="InterPro" id="IPR006103">
    <property type="entry name" value="Glyco_hydro_2_cat"/>
</dbReference>
<keyword evidence="4" id="KW-0732">Signal</keyword>
<keyword evidence="9" id="KW-1185">Reference proteome</keyword>
<dbReference type="InterPro" id="IPR036156">
    <property type="entry name" value="Beta-gal/glucu_dom_sf"/>
</dbReference>
<dbReference type="Gene3D" id="2.60.40.10">
    <property type="entry name" value="Immunoglobulins"/>
    <property type="match status" value="1"/>
</dbReference>
<feature type="domain" description="Glycosyl hydrolases family 2 sugar binding" evidence="7">
    <location>
        <begin position="43"/>
        <end position="160"/>
    </location>
</feature>
<evidence type="ECO:0000256" key="1">
    <source>
        <dbReference type="ARBA" id="ARBA00007401"/>
    </source>
</evidence>
<dbReference type="InterPro" id="IPR008979">
    <property type="entry name" value="Galactose-bd-like_sf"/>
</dbReference>
<dbReference type="EMBL" id="CAKLPY010000001">
    <property type="protein sequence ID" value="CAH0994014.1"/>
    <property type="molecule type" value="Genomic_DNA"/>
</dbReference>
<evidence type="ECO:0000313" key="9">
    <source>
        <dbReference type="Proteomes" id="UP000837932"/>
    </source>
</evidence>
<dbReference type="Gene3D" id="3.20.20.80">
    <property type="entry name" value="Glycosidases"/>
    <property type="match status" value="1"/>
</dbReference>
<proteinExistence type="inferred from homology"/>
<dbReference type="SUPFAM" id="SSF49303">
    <property type="entry name" value="beta-Galactosidase/glucuronidase domain"/>
    <property type="match status" value="1"/>
</dbReference>
<organism evidence="8 9">
    <name type="scientific">Emticicia aquatica</name>
    <dbReference type="NCBI Taxonomy" id="1681835"/>
    <lineage>
        <taxon>Bacteria</taxon>
        <taxon>Pseudomonadati</taxon>
        <taxon>Bacteroidota</taxon>
        <taxon>Cytophagia</taxon>
        <taxon>Cytophagales</taxon>
        <taxon>Leadbetterellaceae</taxon>
        <taxon>Emticicia</taxon>
    </lineage>
</organism>
<dbReference type="RefSeq" id="WP_238803776.1">
    <property type="nucleotide sequence ID" value="NZ_CAKLPY010000001.1"/>
</dbReference>
<protein>
    <submittedName>
        <fullName evidence="8">Beta-galactosidase</fullName>
        <ecNumber evidence="8">3.2.1.23</ecNumber>
    </submittedName>
</protein>
<dbReference type="SUPFAM" id="SSF49785">
    <property type="entry name" value="Galactose-binding domain-like"/>
    <property type="match status" value="1"/>
</dbReference>
<sequence length="925" mass="105759">MTNLKRLGLMLLCLLIFKQSFSQENIPLPEHPRPDFEREAWLNLNGNWAFEFDKNDAGLTEKWFSGNKSFTKTISVPFPWGSSLSGVNDEADIAWYSRNINIKPEWKNKRVFVTIGASDWQTTVWLDGKELGSHQGGYTPFSFELTNLKYGTNQNLVIRVDDKRRDFTLYGKQGYGNARGLWQTIYVEARGQNFLENLHFTPDIDKKNVKVTAYLANASTKDLELKVEIGGNKKISVRQTFPKNKTEYSFVIPITTTHLWTLEDPYLYEVKAKLGDDEVKSYFGMRKISTVYLPNTNYMYVALNNKPIYLQLALDQSYHPTGFYTFPTDEFMKNEILLARNIGLNGIRTHIKVDVPRKLYWADKLGVLVMSDLPNFWGEPDKNAQQESEYTLKEMIKRDYNHPAIFSWITFNETWGLRSKQEINGKKESIYLPETQKWVASVYRLAKSLDATRLVEDNSICCGAGHTETDINSWHEYLPGEGWEKHLKTIDEKTFVGSNFHYEKGYLQTDVPNINSECGNVWGYEGSTGDVDWSWDYHRMMNTFRKYPKIAGWLYTEHHDVINEWNGYFRFDRSEKETGVSELVDGMGIKDFHSDIYLSTGNEISRSVKPKEEISVPLYLSVMTDKNLGKSLNLKIQMYGYDALGQKKTWGSISKTIPYQAWIQKELEPLKLTMPDEKSVVIVALIVEDNTGKTVHRNFATFIVEGNSPTEMTLLNGKKAKLLSFEAKNFSDSQWSKKQWNVLDGAKVNGAGAGYFEYKIKVPTDANLDKVMSASFVAEVSSKQLFAKDMDKTLAGNENYMLGAKAEPSQNKNAYPMTDTSRYPSAVSVKVNGIFAGKFDLTNDPADHRGILSWHYQIQDRKLREAGSYGYRLDINIPQKAIEVAQSSGELIIRLEVDEKLAGGLAIYGDKFGRYPMNPTVVLVY</sequence>
<dbReference type="GO" id="GO:0004565">
    <property type="term" value="F:beta-galactosidase activity"/>
    <property type="evidence" value="ECO:0007669"/>
    <property type="project" value="UniProtKB-EC"/>
</dbReference>
<feature type="domain" description="Glycoside hydrolase family 2 catalytic" evidence="6">
    <location>
        <begin position="302"/>
        <end position="460"/>
    </location>
</feature>
<name>A0ABN8EME1_9BACT</name>
<evidence type="ECO:0000259" key="7">
    <source>
        <dbReference type="Pfam" id="PF02837"/>
    </source>
</evidence>
<evidence type="ECO:0000256" key="4">
    <source>
        <dbReference type="SAM" id="SignalP"/>
    </source>
</evidence>
<dbReference type="Pfam" id="PF02836">
    <property type="entry name" value="Glyco_hydro_2_C"/>
    <property type="match status" value="1"/>
</dbReference>
<dbReference type="Pfam" id="PF00703">
    <property type="entry name" value="Glyco_hydro_2"/>
    <property type="match status" value="1"/>
</dbReference>